<name>A0A2S7DJU2_9XANT</name>
<organism evidence="1 2">
    <name type="scientific">Xanthomonas melonis</name>
    <dbReference type="NCBI Taxonomy" id="56456"/>
    <lineage>
        <taxon>Bacteria</taxon>
        <taxon>Pseudomonadati</taxon>
        <taxon>Pseudomonadota</taxon>
        <taxon>Gammaproteobacteria</taxon>
        <taxon>Lysobacterales</taxon>
        <taxon>Lysobacteraceae</taxon>
        <taxon>Xanthomonas</taxon>
    </lineage>
</organism>
<accession>A0A2S7DJU2</accession>
<dbReference type="EMBL" id="MDEH01000002">
    <property type="protein sequence ID" value="PPU74106.1"/>
    <property type="molecule type" value="Genomic_DNA"/>
</dbReference>
<protein>
    <submittedName>
        <fullName evidence="1">Uncharacterized protein</fullName>
    </submittedName>
</protein>
<dbReference type="AlphaFoldDB" id="A0A2S7DJU2"/>
<sequence>MLAIEKYYIEGIGTEPLLGFNVFNPFFFSGNSKTNKPYFLLKPEAPPSHVMRNILGMFKL</sequence>
<reference evidence="1 2" key="1">
    <citation type="submission" date="2016-08" db="EMBL/GenBank/DDBJ databases">
        <authorList>
            <person name="Seilhamer J.J."/>
        </authorList>
    </citation>
    <scope>NUCLEOTIDE SEQUENCE [LARGE SCALE GENOMIC DNA]</scope>
    <source>
        <strain evidence="1 2">CFBP4644</strain>
    </source>
</reference>
<dbReference type="Proteomes" id="UP000239865">
    <property type="component" value="Unassembled WGS sequence"/>
</dbReference>
<gene>
    <name evidence="1" type="ORF">XmelCFBP4644_06640</name>
</gene>
<proteinExistence type="predicted"/>
<evidence type="ECO:0000313" key="1">
    <source>
        <dbReference type="EMBL" id="PPU74106.1"/>
    </source>
</evidence>
<comment type="caution">
    <text evidence="1">The sequence shown here is derived from an EMBL/GenBank/DDBJ whole genome shotgun (WGS) entry which is preliminary data.</text>
</comment>
<evidence type="ECO:0000313" key="2">
    <source>
        <dbReference type="Proteomes" id="UP000239865"/>
    </source>
</evidence>